<dbReference type="CDD" id="cd01836">
    <property type="entry name" value="FeeA_FeeB_like"/>
    <property type="match status" value="1"/>
</dbReference>
<dbReference type="AlphaFoldDB" id="A0A7K3WGQ7"/>
<dbReference type="RefSeq" id="WP_152730849.1">
    <property type="nucleotide sequence ID" value="NZ_JAABOZ010000004.1"/>
</dbReference>
<evidence type="ECO:0000313" key="3">
    <source>
        <dbReference type="Proteomes" id="UP000470470"/>
    </source>
</evidence>
<gene>
    <name evidence="2" type="ORF">G1H19_16935</name>
</gene>
<dbReference type="Proteomes" id="UP000470470">
    <property type="component" value="Unassembled WGS sequence"/>
</dbReference>
<dbReference type="EMBL" id="JAAGWK010000024">
    <property type="protein sequence ID" value="NEL55668.1"/>
    <property type="molecule type" value="Genomic_DNA"/>
</dbReference>
<dbReference type="Pfam" id="PF13472">
    <property type="entry name" value="Lipase_GDSL_2"/>
    <property type="match status" value="1"/>
</dbReference>
<organism evidence="2 3">
    <name type="scientific">Goekera deserti</name>
    <dbReference type="NCBI Taxonomy" id="2497753"/>
    <lineage>
        <taxon>Bacteria</taxon>
        <taxon>Bacillati</taxon>
        <taxon>Actinomycetota</taxon>
        <taxon>Actinomycetes</taxon>
        <taxon>Geodermatophilales</taxon>
        <taxon>Geodermatophilaceae</taxon>
        <taxon>Goekera</taxon>
    </lineage>
</organism>
<reference evidence="2 3" key="1">
    <citation type="submission" date="2020-02" db="EMBL/GenBank/DDBJ databases">
        <title>The whole genome sequence of CPCC 205119.</title>
        <authorList>
            <person name="Jiang Z."/>
        </authorList>
    </citation>
    <scope>NUCLEOTIDE SEQUENCE [LARGE SCALE GENOMIC DNA]</scope>
    <source>
        <strain evidence="2 3">CPCC 205119</strain>
    </source>
</reference>
<comment type="caution">
    <text evidence="2">The sequence shown here is derived from an EMBL/GenBank/DDBJ whole genome shotgun (WGS) entry which is preliminary data.</text>
</comment>
<proteinExistence type="predicted"/>
<name>A0A7K3WGQ7_9ACTN</name>
<keyword evidence="2" id="KW-0378">Hydrolase</keyword>
<dbReference type="GO" id="GO:0016787">
    <property type="term" value="F:hydrolase activity"/>
    <property type="evidence" value="ECO:0007669"/>
    <property type="project" value="UniProtKB-KW"/>
</dbReference>
<dbReference type="Gene3D" id="3.40.50.1110">
    <property type="entry name" value="SGNH hydrolase"/>
    <property type="match status" value="1"/>
</dbReference>
<keyword evidence="3" id="KW-1185">Reference proteome</keyword>
<evidence type="ECO:0000259" key="1">
    <source>
        <dbReference type="Pfam" id="PF13472"/>
    </source>
</evidence>
<accession>A0A7K3WGQ7</accession>
<protein>
    <submittedName>
        <fullName evidence="2">SGNH/GDSL hydrolase family protein</fullName>
    </submittedName>
</protein>
<dbReference type="InterPro" id="IPR036514">
    <property type="entry name" value="SGNH_hydro_sf"/>
</dbReference>
<sequence length="248" mass="25268">MAAHRVRPPATAVVPLLALAPMALLVLQGRGVRARTPRLPEAAGPRSGLAPADDGGGGTLRLLVLGESTAAGVGVSEQRDGLAGSLARELALRRGVAVAWTVCARTGATAQRTARELLPGAATGQDLAVVVLGVNDTLRLRGARRWSCHIGQVLDGLAPRLAPGGLVVLTGVPDLGAFPLLPQPLRAVLGRRARALDRRLDGLAAARPGLLHVPGPPVTGAAVFAVDGFHPNAEAYAQWASHLAAAVG</sequence>
<dbReference type="SUPFAM" id="SSF52266">
    <property type="entry name" value="SGNH hydrolase"/>
    <property type="match status" value="1"/>
</dbReference>
<dbReference type="InterPro" id="IPR013830">
    <property type="entry name" value="SGNH_hydro"/>
</dbReference>
<evidence type="ECO:0000313" key="2">
    <source>
        <dbReference type="EMBL" id="NEL55668.1"/>
    </source>
</evidence>
<feature type="domain" description="SGNH hydrolase-type esterase" evidence="1">
    <location>
        <begin position="64"/>
        <end position="237"/>
    </location>
</feature>